<name>A0A0L0SI72_ALLM3</name>
<keyword evidence="3" id="KW-1185">Reference proteome</keyword>
<feature type="region of interest" description="Disordered" evidence="1">
    <location>
        <begin position="201"/>
        <end position="220"/>
    </location>
</feature>
<gene>
    <name evidence="2" type="ORF">AMAG_18828</name>
</gene>
<sequence>MVKLMDITGKIGRSVNCIELRRQLPYTLPELHAMLSEYRRALPASRHFPPHGLDSGHREYQMNAFLSMLYLSAVVSLYRPLCTARSTVIESPLKDQYLALIDASATSMLEVLEAVGGEGKEVGLFPHLPYLSCMILGATWSIVQDLIVLPSTAGGAPPAFSAYFTASGQRRPRDQIEGYLKSARAVAIGRQADAALRSNAHLQSGAAGQPTAVPSASVASAPNLHDADGAMRTWLGGSAASLANNAENEELVAGRAKSDPGMPLGWHRDAPNGVPAVPSTSLCRPVPDRA</sequence>
<dbReference type="EMBL" id="GG745339">
    <property type="protein sequence ID" value="KNE62213.1"/>
    <property type="molecule type" value="Genomic_DNA"/>
</dbReference>
<proteinExistence type="predicted"/>
<dbReference type="CDD" id="cd12148">
    <property type="entry name" value="fungal_TF_MHR"/>
    <property type="match status" value="1"/>
</dbReference>
<reference evidence="2 3" key="1">
    <citation type="submission" date="2009-11" db="EMBL/GenBank/DDBJ databases">
        <title>Annotation of Allomyces macrogynus ATCC 38327.</title>
        <authorList>
            <consortium name="The Broad Institute Genome Sequencing Platform"/>
            <person name="Russ C."/>
            <person name="Cuomo C."/>
            <person name="Burger G."/>
            <person name="Gray M.W."/>
            <person name="Holland P.W.H."/>
            <person name="King N."/>
            <person name="Lang F.B.F."/>
            <person name="Roger A.J."/>
            <person name="Ruiz-Trillo I."/>
            <person name="Young S.K."/>
            <person name="Zeng Q."/>
            <person name="Gargeya S."/>
            <person name="Fitzgerald M."/>
            <person name="Haas B."/>
            <person name="Abouelleil A."/>
            <person name="Alvarado L."/>
            <person name="Arachchi H.M."/>
            <person name="Berlin A."/>
            <person name="Chapman S.B."/>
            <person name="Gearin G."/>
            <person name="Goldberg J."/>
            <person name="Griggs A."/>
            <person name="Gujja S."/>
            <person name="Hansen M."/>
            <person name="Heiman D."/>
            <person name="Howarth C."/>
            <person name="Larimer J."/>
            <person name="Lui A."/>
            <person name="MacDonald P.J.P."/>
            <person name="McCowen C."/>
            <person name="Montmayeur A."/>
            <person name="Murphy C."/>
            <person name="Neiman D."/>
            <person name="Pearson M."/>
            <person name="Priest M."/>
            <person name="Roberts A."/>
            <person name="Saif S."/>
            <person name="Shea T."/>
            <person name="Sisk P."/>
            <person name="Stolte C."/>
            <person name="Sykes S."/>
            <person name="Wortman J."/>
            <person name="Nusbaum C."/>
            <person name="Birren B."/>
        </authorList>
    </citation>
    <scope>NUCLEOTIDE SEQUENCE [LARGE SCALE GENOMIC DNA]</scope>
    <source>
        <strain evidence="2 3">ATCC 38327</strain>
    </source>
</reference>
<organism evidence="2 3">
    <name type="scientific">Allomyces macrogynus (strain ATCC 38327)</name>
    <name type="common">Allomyces javanicus var. macrogynus</name>
    <dbReference type="NCBI Taxonomy" id="578462"/>
    <lineage>
        <taxon>Eukaryota</taxon>
        <taxon>Fungi</taxon>
        <taxon>Fungi incertae sedis</taxon>
        <taxon>Blastocladiomycota</taxon>
        <taxon>Blastocladiomycetes</taxon>
        <taxon>Blastocladiales</taxon>
        <taxon>Blastocladiaceae</taxon>
        <taxon>Allomyces</taxon>
    </lineage>
</organism>
<reference evidence="3" key="2">
    <citation type="submission" date="2009-11" db="EMBL/GenBank/DDBJ databases">
        <title>The Genome Sequence of Allomyces macrogynus strain ATCC 38327.</title>
        <authorList>
            <consortium name="The Broad Institute Genome Sequencing Platform"/>
            <person name="Russ C."/>
            <person name="Cuomo C."/>
            <person name="Shea T."/>
            <person name="Young S.K."/>
            <person name="Zeng Q."/>
            <person name="Koehrsen M."/>
            <person name="Haas B."/>
            <person name="Borodovsky M."/>
            <person name="Guigo R."/>
            <person name="Alvarado L."/>
            <person name="Berlin A."/>
            <person name="Borenstein D."/>
            <person name="Chen Z."/>
            <person name="Engels R."/>
            <person name="Freedman E."/>
            <person name="Gellesch M."/>
            <person name="Goldberg J."/>
            <person name="Griggs A."/>
            <person name="Gujja S."/>
            <person name="Heiman D."/>
            <person name="Hepburn T."/>
            <person name="Howarth C."/>
            <person name="Jen D."/>
            <person name="Larson L."/>
            <person name="Lewis B."/>
            <person name="Mehta T."/>
            <person name="Park D."/>
            <person name="Pearson M."/>
            <person name="Roberts A."/>
            <person name="Saif S."/>
            <person name="Shenoy N."/>
            <person name="Sisk P."/>
            <person name="Stolte C."/>
            <person name="Sykes S."/>
            <person name="Walk T."/>
            <person name="White J."/>
            <person name="Yandava C."/>
            <person name="Burger G."/>
            <person name="Gray M.W."/>
            <person name="Holland P.W.H."/>
            <person name="King N."/>
            <person name="Lang F.B.F."/>
            <person name="Roger A.J."/>
            <person name="Ruiz-Trillo I."/>
            <person name="Lander E."/>
            <person name="Nusbaum C."/>
        </authorList>
    </citation>
    <scope>NUCLEOTIDE SEQUENCE [LARGE SCALE GENOMIC DNA]</scope>
    <source>
        <strain evidence="3">ATCC 38327</strain>
    </source>
</reference>
<feature type="region of interest" description="Disordered" evidence="1">
    <location>
        <begin position="269"/>
        <end position="290"/>
    </location>
</feature>
<protein>
    <submittedName>
        <fullName evidence="2">Uncharacterized protein</fullName>
    </submittedName>
</protein>
<evidence type="ECO:0000313" key="2">
    <source>
        <dbReference type="EMBL" id="KNE62213.1"/>
    </source>
</evidence>
<dbReference type="OrthoDB" id="4456959at2759"/>
<dbReference type="VEuPathDB" id="FungiDB:AMAG_18828"/>
<dbReference type="AlphaFoldDB" id="A0A0L0SI72"/>
<evidence type="ECO:0000313" key="3">
    <source>
        <dbReference type="Proteomes" id="UP000054350"/>
    </source>
</evidence>
<evidence type="ECO:0000256" key="1">
    <source>
        <dbReference type="SAM" id="MobiDB-lite"/>
    </source>
</evidence>
<dbReference type="Proteomes" id="UP000054350">
    <property type="component" value="Unassembled WGS sequence"/>
</dbReference>
<accession>A0A0L0SI72</accession>